<feature type="region of interest" description="Disordered" evidence="1">
    <location>
        <begin position="1"/>
        <end position="32"/>
    </location>
</feature>
<dbReference type="Proteomes" id="UP000297245">
    <property type="component" value="Unassembled WGS sequence"/>
</dbReference>
<organism evidence="2 3">
    <name type="scientific">Dendrothele bispora (strain CBS 962.96)</name>
    <dbReference type="NCBI Taxonomy" id="1314807"/>
    <lineage>
        <taxon>Eukaryota</taxon>
        <taxon>Fungi</taxon>
        <taxon>Dikarya</taxon>
        <taxon>Basidiomycota</taxon>
        <taxon>Agaricomycotina</taxon>
        <taxon>Agaricomycetes</taxon>
        <taxon>Agaricomycetidae</taxon>
        <taxon>Agaricales</taxon>
        <taxon>Agaricales incertae sedis</taxon>
        <taxon>Dendrothele</taxon>
    </lineage>
</organism>
<dbReference type="EMBL" id="ML179045">
    <property type="protein sequence ID" value="THV05994.1"/>
    <property type="molecule type" value="Genomic_DNA"/>
</dbReference>
<accession>A0A4S8MUB5</accession>
<sequence>MSYATNSSGTCSGKRPQTKTAKQPSKRSPSANEIAKNKAYFETWCHHQNLEQTSYKDIPEDLKADIEQVFNVSQKIPLGWVTKKSKQYKLLKKIATPDFLTFVRQAHKENEELFYEEENDDEAFGPLFMDISMVYSCWEALAKKRKSKENWSEADYGANVYTPVRRAGLKESTKRNQCRVCLPQHLVLEKMGSESRRILGARMVIPDCAVFVPEHLVAKLSDSEDSAFKKLKRHESAHNTGEPTRQSSFPYQCTPCFEFASSFSEDKKPSHQILEDAYRQNRMSTASAVRHLHSLHVNAPVFGLVWSDNHVRAHVDWWKITNDEQLIVYSAPYMEEEARKEKEWELHKPSDLLEVFLILRNIDRFTTGPFVEKVEKGMHINLGGSP</sequence>
<feature type="compositionally biased region" description="Polar residues" evidence="1">
    <location>
        <begin position="18"/>
        <end position="31"/>
    </location>
</feature>
<evidence type="ECO:0000313" key="2">
    <source>
        <dbReference type="EMBL" id="THV05994.1"/>
    </source>
</evidence>
<reference evidence="2 3" key="1">
    <citation type="journal article" date="2019" name="Nat. Ecol. Evol.">
        <title>Megaphylogeny resolves global patterns of mushroom evolution.</title>
        <authorList>
            <person name="Varga T."/>
            <person name="Krizsan K."/>
            <person name="Foldi C."/>
            <person name="Dima B."/>
            <person name="Sanchez-Garcia M."/>
            <person name="Sanchez-Ramirez S."/>
            <person name="Szollosi G.J."/>
            <person name="Szarkandi J.G."/>
            <person name="Papp V."/>
            <person name="Albert L."/>
            <person name="Andreopoulos W."/>
            <person name="Angelini C."/>
            <person name="Antonin V."/>
            <person name="Barry K.W."/>
            <person name="Bougher N.L."/>
            <person name="Buchanan P."/>
            <person name="Buyck B."/>
            <person name="Bense V."/>
            <person name="Catcheside P."/>
            <person name="Chovatia M."/>
            <person name="Cooper J."/>
            <person name="Damon W."/>
            <person name="Desjardin D."/>
            <person name="Finy P."/>
            <person name="Geml J."/>
            <person name="Haridas S."/>
            <person name="Hughes K."/>
            <person name="Justo A."/>
            <person name="Karasinski D."/>
            <person name="Kautmanova I."/>
            <person name="Kiss B."/>
            <person name="Kocsube S."/>
            <person name="Kotiranta H."/>
            <person name="LaButti K.M."/>
            <person name="Lechner B.E."/>
            <person name="Liimatainen K."/>
            <person name="Lipzen A."/>
            <person name="Lukacs Z."/>
            <person name="Mihaltcheva S."/>
            <person name="Morgado L.N."/>
            <person name="Niskanen T."/>
            <person name="Noordeloos M.E."/>
            <person name="Ohm R.A."/>
            <person name="Ortiz-Santana B."/>
            <person name="Ovrebo C."/>
            <person name="Racz N."/>
            <person name="Riley R."/>
            <person name="Savchenko A."/>
            <person name="Shiryaev A."/>
            <person name="Soop K."/>
            <person name="Spirin V."/>
            <person name="Szebenyi C."/>
            <person name="Tomsovsky M."/>
            <person name="Tulloss R.E."/>
            <person name="Uehling J."/>
            <person name="Grigoriev I.V."/>
            <person name="Vagvolgyi C."/>
            <person name="Papp T."/>
            <person name="Martin F.M."/>
            <person name="Miettinen O."/>
            <person name="Hibbett D.S."/>
            <person name="Nagy L.G."/>
        </authorList>
    </citation>
    <scope>NUCLEOTIDE SEQUENCE [LARGE SCALE GENOMIC DNA]</scope>
    <source>
        <strain evidence="2 3">CBS 962.96</strain>
    </source>
</reference>
<feature type="compositionally biased region" description="Polar residues" evidence="1">
    <location>
        <begin position="1"/>
        <end position="11"/>
    </location>
</feature>
<evidence type="ECO:0000256" key="1">
    <source>
        <dbReference type="SAM" id="MobiDB-lite"/>
    </source>
</evidence>
<dbReference type="AlphaFoldDB" id="A0A4S8MUB5"/>
<gene>
    <name evidence="2" type="ORF">K435DRAFT_789742</name>
</gene>
<proteinExistence type="predicted"/>
<evidence type="ECO:0000313" key="3">
    <source>
        <dbReference type="Proteomes" id="UP000297245"/>
    </source>
</evidence>
<keyword evidence="3" id="KW-1185">Reference proteome</keyword>
<protein>
    <submittedName>
        <fullName evidence="2">Uncharacterized protein</fullName>
    </submittedName>
</protein>
<name>A0A4S8MUB5_DENBC</name>
<dbReference type="OrthoDB" id="3261881at2759"/>